<dbReference type="Proteomes" id="UP000632858">
    <property type="component" value="Unassembled WGS sequence"/>
</dbReference>
<dbReference type="InterPro" id="IPR036390">
    <property type="entry name" value="WH_DNA-bd_sf"/>
</dbReference>
<dbReference type="SUPFAM" id="SSF46785">
    <property type="entry name" value="Winged helix' DNA-binding domain"/>
    <property type="match status" value="1"/>
</dbReference>
<dbReference type="EMBL" id="BMFO01000001">
    <property type="protein sequence ID" value="GGF85983.1"/>
    <property type="molecule type" value="Genomic_DNA"/>
</dbReference>
<name>A0A917FK81_9GAMM</name>
<dbReference type="GO" id="GO:0005829">
    <property type="term" value="C:cytosol"/>
    <property type="evidence" value="ECO:0007669"/>
    <property type="project" value="TreeGrafter"/>
</dbReference>
<dbReference type="PROSITE" id="PS01332">
    <property type="entry name" value="HTH_RRF2_1"/>
    <property type="match status" value="1"/>
</dbReference>
<dbReference type="Pfam" id="PF02082">
    <property type="entry name" value="Rrf2"/>
    <property type="match status" value="1"/>
</dbReference>
<dbReference type="InterPro" id="IPR011991">
    <property type="entry name" value="ArsR-like_HTH"/>
</dbReference>
<evidence type="ECO:0000313" key="2">
    <source>
        <dbReference type="Proteomes" id="UP000632858"/>
    </source>
</evidence>
<dbReference type="PROSITE" id="PS51197">
    <property type="entry name" value="HTH_RRF2_2"/>
    <property type="match status" value="1"/>
</dbReference>
<dbReference type="InterPro" id="IPR030489">
    <property type="entry name" value="TR_Rrf2-type_CS"/>
</dbReference>
<evidence type="ECO:0000313" key="1">
    <source>
        <dbReference type="EMBL" id="GGF85983.1"/>
    </source>
</evidence>
<comment type="caution">
    <text evidence="1">The sequence shown here is derived from an EMBL/GenBank/DDBJ whole genome shotgun (WGS) entry which is preliminary data.</text>
</comment>
<reference evidence="1" key="2">
    <citation type="submission" date="2020-09" db="EMBL/GenBank/DDBJ databases">
        <authorList>
            <person name="Sun Q."/>
            <person name="Zhou Y."/>
        </authorList>
    </citation>
    <scope>NUCLEOTIDE SEQUENCE</scope>
    <source>
        <strain evidence="1">CGMCC 1.12726</strain>
    </source>
</reference>
<dbReference type="NCBIfam" id="TIGR00738">
    <property type="entry name" value="rrf2_super"/>
    <property type="match status" value="1"/>
</dbReference>
<keyword evidence="2" id="KW-1185">Reference proteome</keyword>
<dbReference type="InterPro" id="IPR036388">
    <property type="entry name" value="WH-like_DNA-bd_sf"/>
</dbReference>
<dbReference type="InterPro" id="IPR014290">
    <property type="entry name" value="SUF_FeS_clus_asmbl_reg"/>
</dbReference>
<reference evidence="1" key="1">
    <citation type="journal article" date="2014" name="Int. J. Syst. Evol. Microbiol.">
        <title>Complete genome sequence of Corynebacterium casei LMG S-19264T (=DSM 44701T), isolated from a smear-ripened cheese.</title>
        <authorList>
            <consortium name="US DOE Joint Genome Institute (JGI-PGF)"/>
            <person name="Walter F."/>
            <person name="Albersmeier A."/>
            <person name="Kalinowski J."/>
            <person name="Ruckert C."/>
        </authorList>
    </citation>
    <scope>NUCLEOTIDE SEQUENCE</scope>
    <source>
        <strain evidence="1">CGMCC 1.12726</strain>
    </source>
</reference>
<gene>
    <name evidence="1" type="ORF">GCM10010960_05010</name>
</gene>
<proteinExistence type="predicted"/>
<dbReference type="PANTHER" id="PTHR33221:SF2">
    <property type="entry name" value="TRANSCRIPTIONAL REGULATOR"/>
    <property type="match status" value="1"/>
</dbReference>
<dbReference type="NCBIfam" id="TIGR02944">
    <property type="entry name" value="suf_reg_Xantho"/>
    <property type="match status" value="1"/>
</dbReference>
<accession>A0A917FK81</accession>
<dbReference type="GO" id="GO:0003700">
    <property type="term" value="F:DNA-binding transcription factor activity"/>
    <property type="evidence" value="ECO:0007669"/>
    <property type="project" value="TreeGrafter"/>
</dbReference>
<protein>
    <submittedName>
        <fullName evidence="1">Transcriptional regulator</fullName>
    </submittedName>
</protein>
<organism evidence="1 2">
    <name type="scientific">Arenimonas maotaiensis</name>
    <dbReference type="NCBI Taxonomy" id="1446479"/>
    <lineage>
        <taxon>Bacteria</taxon>
        <taxon>Pseudomonadati</taxon>
        <taxon>Pseudomonadota</taxon>
        <taxon>Gammaproteobacteria</taxon>
        <taxon>Lysobacterales</taxon>
        <taxon>Lysobacteraceae</taxon>
        <taxon>Arenimonas</taxon>
    </lineage>
</organism>
<dbReference type="RefSeq" id="WP_188447403.1">
    <property type="nucleotide sequence ID" value="NZ_BMFO01000001.1"/>
</dbReference>
<dbReference type="InterPro" id="IPR000944">
    <property type="entry name" value="Tscrpt_reg_Rrf2"/>
</dbReference>
<dbReference type="CDD" id="cd00090">
    <property type="entry name" value="HTH_ARSR"/>
    <property type="match status" value="1"/>
</dbReference>
<dbReference type="PANTHER" id="PTHR33221">
    <property type="entry name" value="WINGED HELIX-TURN-HELIX TRANSCRIPTIONAL REGULATOR, RRF2 FAMILY"/>
    <property type="match status" value="1"/>
</dbReference>
<sequence length="145" mass="15284">MLRVTKLTDYATVVLACLAKAPARVHSASELAELAGLEAPTVSKVLKPLARAGLVEAFRGSQGGYRLAKPARQISLYAVVEAMEGRLGMTECSGDHGQCELEATCGIQGHWQRINDVIADALRAVSVAELGQSGRKSIPLSLAKA</sequence>
<dbReference type="Gene3D" id="1.10.10.10">
    <property type="entry name" value="Winged helix-like DNA-binding domain superfamily/Winged helix DNA-binding domain"/>
    <property type="match status" value="1"/>
</dbReference>
<dbReference type="AlphaFoldDB" id="A0A917FK81"/>